<evidence type="ECO:0000313" key="2">
    <source>
        <dbReference type="EMBL" id="KRY08559.1"/>
    </source>
</evidence>
<evidence type="ECO:0000259" key="1">
    <source>
        <dbReference type="Pfam" id="PF13843"/>
    </source>
</evidence>
<dbReference type="Proteomes" id="UP000054783">
    <property type="component" value="Unassembled WGS sequence"/>
</dbReference>
<evidence type="ECO:0000313" key="3">
    <source>
        <dbReference type="Proteomes" id="UP000054783"/>
    </source>
</evidence>
<protein>
    <recommendedName>
        <fullName evidence="1">PiggyBac transposable element-derived protein domain-containing protein</fullName>
    </recommendedName>
</protein>
<accession>A0A0V0Z7X4</accession>
<dbReference type="PANTHER" id="PTHR46599:SF3">
    <property type="entry name" value="PIGGYBAC TRANSPOSABLE ELEMENT-DERIVED PROTEIN 4"/>
    <property type="match status" value="1"/>
</dbReference>
<sequence length="266" mass="30911">MAALKRKYGVKINWICDAENGYALKGSLYTGRSSEERQIGLASTNIGQLAQPFVNSNRNVFMDRYFTLYSTVQRLLEHGLTAIACLRKAAQRDPYSTLAVYEHNRRITMITYVPRKNSNVLLLTSCHTKLKVDNKQGDEKPNIMNDYNLGKRGVDSMDARIEDFCSIRKTNKYTMLMLYFIVEVRINNAFLLMRHKQSYQKIKKRFMRELSVGQHIEMRFQNQKSMHKLNKPSSVTDCLKIINITDMSYKTIESIKMPVQGRRKSL</sequence>
<reference evidence="2 3" key="1">
    <citation type="submission" date="2015-01" db="EMBL/GenBank/DDBJ databases">
        <title>Evolution of Trichinella species and genotypes.</title>
        <authorList>
            <person name="Korhonen P.K."/>
            <person name="Edoardo P."/>
            <person name="Giuseppe L.R."/>
            <person name="Gasser R.B."/>
        </authorList>
    </citation>
    <scope>NUCLEOTIDE SEQUENCE [LARGE SCALE GENOMIC DNA]</scope>
    <source>
        <strain evidence="2">ISS2496</strain>
    </source>
</reference>
<organism evidence="2 3">
    <name type="scientific">Trichinella patagoniensis</name>
    <dbReference type="NCBI Taxonomy" id="990121"/>
    <lineage>
        <taxon>Eukaryota</taxon>
        <taxon>Metazoa</taxon>
        <taxon>Ecdysozoa</taxon>
        <taxon>Nematoda</taxon>
        <taxon>Enoplea</taxon>
        <taxon>Dorylaimia</taxon>
        <taxon>Trichinellida</taxon>
        <taxon>Trichinellidae</taxon>
        <taxon>Trichinella</taxon>
    </lineage>
</organism>
<dbReference type="EMBL" id="JYDQ01000325">
    <property type="protein sequence ID" value="KRY08559.1"/>
    <property type="molecule type" value="Genomic_DNA"/>
</dbReference>
<dbReference type="Pfam" id="PF13843">
    <property type="entry name" value="DDE_Tnp_1_7"/>
    <property type="match status" value="1"/>
</dbReference>
<name>A0A0V0Z7X4_9BILA</name>
<dbReference type="InterPro" id="IPR029526">
    <property type="entry name" value="PGBD"/>
</dbReference>
<feature type="domain" description="PiggyBac transposable element-derived protein" evidence="1">
    <location>
        <begin position="6"/>
        <end position="190"/>
    </location>
</feature>
<dbReference type="AlphaFoldDB" id="A0A0V0Z7X4"/>
<keyword evidence="3" id="KW-1185">Reference proteome</keyword>
<dbReference type="STRING" id="990121.A0A0V0Z7X4"/>
<gene>
    <name evidence="2" type="ORF">T12_10824</name>
</gene>
<comment type="caution">
    <text evidence="2">The sequence shown here is derived from an EMBL/GenBank/DDBJ whole genome shotgun (WGS) entry which is preliminary data.</text>
</comment>
<dbReference type="PANTHER" id="PTHR46599">
    <property type="entry name" value="PIGGYBAC TRANSPOSABLE ELEMENT-DERIVED PROTEIN 4"/>
    <property type="match status" value="1"/>
</dbReference>
<proteinExistence type="predicted"/>